<accession>A0A0H5QAG6</accession>
<dbReference type="EMBL" id="CVTF01000033">
    <property type="protein sequence ID" value="CRY98304.1"/>
    <property type="molecule type" value="Genomic_DNA"/>
</dbReference>
<evidence type="ECO:0000313" key="1">
    <source>
        <dbReference type="EMBL" id="CRY98304.1"/>
    </source>
</evidence>
<sequence>MKIFWRIFMRQISLTDYFCKGLRLLPPEKRDALMVLLHNPDDG</sequence>
<proteinExistence type="predicted"/>
<reference evidence="1 2" key="1">
    <citation type="submission" date="2014-11" db="EMBL/GenBank/DDBJ databases">
        <authorList>
            <person name="Diene M.Seydina."/>
        </authorList>
    </citation>
    <scope>NUCLEOTIDE SEQUENCE [LARGE SCALE GENOMIC DNA]</scope>
    <source>
        <strain evidence="1 2">Neisseria meningitidis CHUV</strain>
    </source>
</reference>
<evidence type="ECO:0000313" key="2">
    <source>
        <dbReference type="Proteomes" id="UP000182715"/>
    </source>
</evidence>
<organism evidence="1 2">
    <name type="scientific">Neisseria meningitidis serogroup B</name>
    <dbReference type="NCBI Taxonomy" id="491"/>
    <lineage>
        <taxon>Bacteria</taxon>
        <taxon>Pseudomonadati</taxon>
        <taxon>Pseudomonadota</taxon>
        <taxon>Betaproteobacteria</taxon>
        <taxon>Neisseriales</taxon>
        <taxon>Neisseriaceae</taxon>
        <taxon>Neisseria</taxon>
    </lineage>
</organism>
<dbReference type="Proteomes" id="UP000182715">
    <property type="component" value="Unassembled WGS sequence"/>
</dbReference>
<dbReference type="AlphaFoldDB" id="A0A0H5QAG6"/>
<protein>
    <submittedName>
        <fullName evidence="1">Uncharacterized protein</fullName>
    </submittedName>
</protein>
<name>A0A0H5QAG6_NEIMI</name>